<gene>
    <name evidence="6" type="ORF">ACFQZ6_03140</name>
</gene>
<sequence>MTEFPPRKALIVGSGVGGLAAAAALRRVGVEVRVFERAPELRPGTTAVSLMCNAVLALRELDIDIAPGLDKRGAVFDELTFRTRRGRPIRALPFREVSDRLGASNYAVHRADLQQTLLDALGDESVIELGAAATGFVSGDEGVEVTFEDGRTASGDLLIGADGFNSAIRRQVADADADAPRPGHYACWLATVPFTHPRLSKGYAAHYWGRGQRFGLADIGRGRAYWWATKNVPPGASGHLRRGKQGLAGLFAGWADEVREAIRVTPEESIVHITAQDRPFLQRWGTGRMTLLGDAAHPMLVSLGQGAALAIEDAVVLAQHLRATADPVAALRGYEDERRPRTEGLVAAARALSETEQLEGFFPALARDLYFRFVPLSKLTSQNEAVLTWPPLG</sequence>
<feature type="domain" description="FAD-binding" evidence="5">
    <location>
        <begin position="9"/>
        <end position="348"/>
    </location>
</feature>
<dbReference type="RefSeq" id="WP_381604804.1">
    <property type="nucleotide sequence ID" value="NZ_JBHTEB010000001.1"/>
</dbReference>
<keyword evidence="4" id="KW-0560">Oxidoreductase</keyword>
<evidence type="ECO:0000313" key="6">
    <source>
        <dbReference type="EMBL" id="MFD0313244.1"/>
    </source>
</evidence>
<dbReference type="SUPFAM" id="SSF51905">
    <property type="entry name" value="FAD/NAD(P)-binding domain"/>
    <property type="match status" value="1"/>
</dbReference>
<keyword evidence="6" id="KW-0503">Monooxygenase</keyword>
<keyword evidence="7" id="KW-1185">Reference proteome</keyword>
<dbReference type="InterPro" id="IPR002938">
    <property type="entry name" value="FAD-bd"/>
</dbReference>
<evidence type="ECO:0000256" key="2">
    <source>
        <dbReference type="ARBA" id="ARBA00022630"/>
    </source>
</evidence>
<evidence type="ECO:0000256" key="4">
    <source>
        <dbReference type="ARBA" id="ARBA00023002"/>
    </source>
</evidence>
<accession>A0ABW2W6V5</accession>
<keyword evidence="2" id="KW-0285">Flavoprotein</keyword>
<dbReference type="GO" id="GO:0004497">
    <property type="term" value="F:monooxygenase activity"/>
    <property type="evidence" value="ECO:0007669"/>
    <property type="project" value="UniProtKB-KW"/>
</dbReference>
<comment type="cofactor">
    <cofactor evidence="1">
        <name>FAD</name>
        <dbReference type="ChEBI" id="CHEBI:57692"/>
    </cofactor>
</comment>
<protein>
    <submittedName>
        <fullName evidence="6">FAD-dependent monooxygenase</fullName>
    </submittedName>
</protein>
<dbReference type="PANTHER" id="PTHR46496:SF1">
    <property type="entry name" value="ZEAXANTHIN EPOXIDASE, CHLOROPLASTIC"/>
    <property type="match status" value="1"/>
</dbReference>
<comment type="caution">
    <text evidence="6">The sequence shown here is derived from an EMBL/GenBank/DDBJ whole genome shotgun (WGS) entry which is preliminary data.</text>
</comment>
<dbReference type="InterPro" id="IPR036188">
    <property type="entry name" value="FAD/NAD-bd_sf"/>
</dbReference>
<dbReference type="Pfam" id="PF01494">
    <property type="entry name" value="FAD_binding_3"/>
    <property type="match status" value="1"/>
</dbReference>
<keyword evidence="3" id="KW-0274">FAD</keyword>
<name>A0ABW2W6V5_9ACTN</name>
<reference evidence="7" key="1">
    <citation type="journal article" date="2019" name="Int. J. Syst. Evol. Microbiol.">
        <title>The Global Catalogue of Microorganisms (GCM) 10K type strain sequencing project: providing services to taxonomists for standard genome sequencing and annotation.</title>
        <authorList>
            <consortium name="The Broad Institute Genomics Platform"/>
            <consortium name="The Broad Institute Genome Sequencing Center for Infectious Disease"/>
            <person name="Wu L."/>
            <person name="Ma J."/>
        </authorList>
    </citation>
    <scope>NUCLEOTIDE SEQUENCE [LARGE SCALE GENOMIC DNA]</scope>
    <source>
        <strain evidence="7">CGMCC 4.7400</strain>
    </source>
</reference>
<evidence type="ECO:0000259" key="5">
    <source>
        <dbReference type="Pfam" id="PF01494"/>
    </source>
</evidence>
<evidence type="ECO:0000313" key="7">
    <source>
        <dbReference type="Proteomes" id="UP001597023"/>
    </source>
</evidence>
<evidence type="ECO:0000256" key="1">
    <source>
        <dbReference type="ARBA" id="ARBA00001974"/>
    </source>
</evidence>
<dbReference type="EMBL" id="JBHTEB010000001">
    <property type="protein sequence ID" value="MFD0313244.1"/>
    <property type="molecule type" value="Genomic_DNA"/>
</dbReference>
<proteinExistence type="predicted"/>
<dbReference type="Proteomes" id="UP001597023">
    <property type="component" value="Unassembled WGS sequence"/>
</dbReference>
<dbReference type="PANTHER" id="PTHR46496">
    <property type="match status" value="1"/>
</dbReference>
<evidence type="ECO:0000256" key="3">
    <source>
        <dbReference type="ARBA" id="ARBA00022827"/>
    </source>
</evidence>
<dbReference type="PRINTS" id="PR00420">
    <property type="entry name" value="RNGMNOXGNASE"/>
</dbReference>
<dbReference type="Gene3D" id="3.50.50.60">
    <property type="entry name" value="FAD/NAD(P)-binding domain"/>
    <property type="match status" value="1"/>
</dbReference>
<organism evidence="6 7">
    <name type="scientific">Streptomyces flavalbus</name>
    <dbReference type="NCBI Taxonomy" id="2665155"/>
    <lineage>
        <taxon>Bacteria</taxon>
        <taxon>Bacillati</taxon>
        <taxon>Actinomycetota</taxon>
        <taxon>Actinomycetes</taxon>
        <taxon>Kitasatosporales</taxon>
        <taxon>Streptomycetaceae</taxon>
        <taxon>Streptomyces</taxon>
    </lineage>
</organism>